<evidence type="ECO:0000256" key="4">
    <source>
        <dbReference type="ARBA" id="ARBA00022679"/>
    </source>
</evidence>
<dbReference type="Gene3D" id="3.30.565.10">
    <property type="entry name" value="Histidine kinase-like ATPase, C-terminal domain"/>
    <property type="match status" value="1"/>
</dbReference>
<dbReference type="GO" id="GO:0000155">
    <property type="term" value="F:phosphorelay sensor kinase activity"/>
    <property type="evidence" value="ECO:0007669"/>
    <property type="project" value="InterPro"/>
</dbReference>
<evidence type="ECO:0000256" key="6">
    <source>
        <dbReference type="ARBA" id="ARBA00023012"/>
    </source>
</evidence>
<dbReference type="PROSITE" id="PS50113">
    <property type="entry name" value="PAC"/>
    <property type="match status" value="1"/>
</dbReference>
<dbReference type="SUPFAM" id="SSF55874">
    <property type="entry name" value="ATPase domain of HSP90 chaperone/DNA topoisomerase II/histidine kinase"/>
    <property type="match status" value="1"/>
</dbReference>
<evidence type="ECO:0000256" key="3">
    <source>
        <dbReference type="ARBA" id="ARBA00022553"/>
    </source>
</evidence>
<dbReference type="InterPro" id="IPR000700">
    <property type="entry name" value="PAS-assoc_C"/>
</dbReference>
<dbReference type="Pfam" id="PF00512">
    <property type="entry name" value="HisKA"/>
    <property type="match status" value="1"/>
</dbReference>
<dbReference type="InterPro" id="IPR003661">
    <property type="entry name" value="HisK_dim/P_dom"/>
</dbReference>
<dbReference type="InterPro" id="IPR050736">
    <property type="entry name" value="Sensor_HK_Regulatory"/>
</dbReference>
<dbReference type="InterPro" id="IPR005467">
    <property type="entry name" value="His_kinase_dom"/>
</dbReference>
<organism evidence="7 8">
    <name type="scientific">Bacteroides caccae</name>
    <dbReference type="NCBI Taxonomy" id="47678"/>
    <lineage>
        <taxon>Bacteria</taxon>
        <taxon>Pseudomonadati</taxon>
        <taxon>Bacteroidota</taxon>
        <taxon>Bacteroidia</taxon>
        <taxon>Bacteroidales</taxon>
        <taxon>Bacteroidaceae</taxon>
        <taxon>Bacteroides</taxon>
    </lineage>
</organism>
<sequence length="578" mass="65884">MKVRPGLRQMLLLAGLLPGVLRTDCCARMQQVSSSSFSSLSGHLSESGGYYMLLLVLFALMTVMYVIWLRRTLAERSKRLDIMRYYSSLVENMPIMYARERLVYDADGRIVDFVYEEVNPTFERYILPRDEILGKKYSELNQTYTPELLARYNALNDARELTFQYYHRKTKSYFTVIATRSKTEGCVDVFCVDNTELSLTQRMLKSTNHKLSAALDAADMTPWKWDLKTGMFICDVDRHLYIMKEEAVPEGGQLLIPASAYFGRIYGPDRQRVQAACENLISGKADKVKEEYRIAHVQGDTAAYEWVEVRAAVDERDEAGKAVSLVGSSMTVTQRKRMEEDLIHAKQRAEEANRLKSAFLANISHEIRTPLNAIVGFSGLLVEADGATREERREYKSIIENNNCLLLQLISDVLDLSKIEAGTLEFVYTDVDVHELFLSLEDTFRWKKKDDGVLIRYHCQMPECRMQTDRSRLSQVVINLLNNSVKFTSSGSIEFGYYPQTDGFLYFYVTDTGCGIPESRLEDVFGRFVKLNSFVQGTGLGLSICRTIVEKMGGKIGVDSRVGEGSTFWFTLPYVSRI</sequence>
<keyword evidence="4" id="KW-0808">Transferase</keyword>
<dbReference type="SMART" id="SM00387">
    <property type="entry name" value="HATPase_c"/>
    <property type="match status" value="1"/>
</dbReference>
<evidence type="ECO:0000313" key="8">
    <source>
        <dbReference type="Proteomes" id="UP000284431"/>
    </source>
</evidence>
<dbReference type="EMBL" id="QSCS01000025">
    <property type="protein sequence ID" value="RGY23928.1"/>
    <property type="molecule type" value="Genomic_DNA"/>
</dbReference>
<dbReference type="CDD" id="cd16922">
    <property type="entry name" value="HATPase_EvgS-ArcB-TorS-like"/>
    <property type="match status" value="1"/>
</dbReference>
<comment type="catalytic activity">
    <reaction evidence="1">
        <text>ATP + protein L-histidine = ADP + protein N-phospho-L-histidine.</text>
        <dbReference type="EC" id="2.7.13.3"/>
    </reaction>
</comment>
<dbReference type="RefSeq" id="WP_122134605.1">
    <property type="nucleotide sequence ID" value="NZ_JADNGD010000005.1"/>
</dbReference>
<dbReference type="FunFam" id="3.30.565.10:FF:000006">
    <property type="entry name" value="Sensor histidine kinase WalK"/>
    <property type="match status" value="1"/>
</dbReference>
<dbReference type="InterPro" id="IPR036097">
    <property type="entry name" value="HisK_dim/P_sf"/>
</dbReference>
<name>A0A413MEN6_9BACE</name>
<dbReference type="Gene3D" id="1.10.287.130">
    <property type="match status" value="1"/>
</dbReference>
<evidence type="ECO:0000256" key="2">
    <source>
        <dbReference type="ARBA" id="ARBA00012438"/>
    </source>
</evidence>
<dbReference type="InterPro" id="IPR004358">
    <property type="entry name" value="Sig_transdc_His_kin-like_C"/>
</dbReference>
<gene>
    <name evidence="7" type="ORF">DXA49_14955</name>
</gene>
<dbReference type="PANTHER" id="PTHR43711:SF31">
    <property type="entry name" value="HISTIDINE KINASE"/>
    <property type="match status" value="1"/>
</dbReference>
<dbReference type="SUPFAM" id="SSF47384">
    <property type="entry name" value="Homodimeric domain of signal transducing histidine kinase"/>
    <property type="match status" value="1"/>
</dbReference>
<evidence type="ECO:0000313" key="7">
    <source>
        <dbReference type="EMBL" id="RGY23928.1"/>
    </source>
</evidence>
<keyword evidence="6" id="KW-0902">Two-component regulatory system</keyword>
<dbReference type="PROSITE" id="PS50109">
    <property type="entry name" value="HIS_KIN"/>
    <property type="match status" value="1"/>
</dbReference>
<dbReference type="Proteomes" id="UP000284431">
    <property type="component" value="Unassembled WGS sequence"/>
</dbReference>
<keyword evidence="3" id="KW-0597">Phosphoprotein</keyword>
<protein>
    <recommendedName>
        <fullName evidence="2">histidine kinase</fullName>
        <ecNumber evidence="2">2.7.13.3</ecNumber>
    </recommendedName>
</protein>
<dbReference type="Gene3D" id="3.30.450.20">
    <property type="entry name" value="PAS domain"/>
    <property type="match status" value="2"/>
</dbReference>
<evidence type="ECO:0000256" key="1">
    <source>
        <dbReference type="ARBA" id="ARBA00000085"/>
    </source>
</evidence>
<keyword evidence="5" id="KW-0418">Kinase</keyword>
<dbReference type="PANTHER" id="PTHR43711">
    <property type="entry name" value="TWO-COMPONENT HISTIDINE KINASE"/>
    <property type="match status" value="1"/>
</dbReference>
<accession>A0A413MEN6</accession>
<dbReference type="AlphaFoldDB" id="A0A413MEN6"/>
<dbReference type="CDD" id="cd00082">
    <property type="entry name" value="HisKA"/>
    <property type="match status" value="1"/>
</dbReference>
<dbReference type="Pfam" id="PF02518">
    <property type="entry name" value="HATPase_c"/>
    <property type="match status" value="1"/>
</dbReference>
<dbReference type="SMART" id="SM00388">
    <property type="entry name" value="HisKA"/>
    <property type="match status" value="1"/>
</dbReference>
<reference evidence="7 8" key="1">
    <citation type="submission" date="2018-08" db="EMBL/GenBank/DDBJ databases">
        <title>A genome reference for cultivated species of the human gut microbiota.</title>
        <authorList>
            <person name="Zou Y."/>
            <person name="Xue W."/>
            <person name="Luo G."/>
        </authorList>
    </citation>
    <scope>NUCLEOTIDE SEQUENCE [LARGE SCALE GENOMIC DNA]</scope>
    <source>
        <strain evidence="7 8">OF02-6LB</strain>
    </source>
</reference>
<dbReference type="PRINTS" id="PR00344">
    <property type="entry name" value="BCTRLSENSOR"/>
</dbReference>
<dbReference type="InterPro" id="IPR036890">
    <property type="entry name" value="HATPase_C_sf"/>
</dbReference>
<comment type="caution">
    <text evidence="7">The sequence shown here is derived from an EMBL/GenBank/DDBJ whole genome shotgun (WGS) entry which is preliminary data.</text>
</comment>
<evidence type="ECO:0000256" key="5">
    <source>
        <dbReference type="ARBA" id="ARBA00022777"/>
    </source>
</evidence>
<proteinExistence type="predicted"/>
<dbReference type="InterPro" id="IPR003594">
    <property type="entry name" value="HATPase_dom"/>
</dbReference>
<dbReference type="EC" id="2.7.13.3" evidence="2"/>